<evidence type="ECO:0000313" key="1">
    <source>
        <dbReference type="EMBL" id="KAJ7327560.1"/>
    </source>
</evidence>
<proteinExistence type="predicted"/>
<comment type="caution">
    <text evidence="1">The sequence shown here is derived from an EMBL/GenBank/DDBJ whole genome shotgun (WGS) entry which is preliminary data.</text>
</comment>
<dbReference type="PANTHER" id="PTHR38926">
    <property type="entry name" value="F-BOX DOMAIN CONTAINING PROTEIN, EXPRESSED"/>
    <property type="match status" value="1"/>
</dbReference>
<dbReference type="PANTHER" id="PTHR38926:SF5">
    <property type="entry name" value="F-BOX AND LEUCINE-RICH REPEAT PROTEIN 6"/>
    <property type="match status" value="1"/>
</dbReference>
<organism evidence="1 2">
    <name type="scientific">Mycena albidolilacea</name>
    <dbReference type="NCBI Taxonomy" id="1033008"/>
    <lineage>
        <taxon>Eukaryota</taxon>
        <taxon>Fungi</taxon>
        <taxon>Dikarya</taxon>
        <taxon>Basidiomycota</taxon>
        <taxon>Agaricomycotina</taxon>
        <taxon>Agaricomycetes</taxon>
        <taxon>Agaricomycetidae</taxon>
        <taxon>Agaricales</taxon>
        <taxon>Marasmiineae</taxon>
        <taxon>Mycenaceae</taxon>
        <taxon>Mycena</taxon>
    </lineage>
</organism>
<sequence length="443" mass="49465">MRTTKPMAPVSTNMFAPALPRGIHSLPTELICFIFSFVQALMVANAMTEKKPSTPALYILVRVCAQWRSIGQNLPDLWTYIPIRDSSVATVNLVEKFLRRSNGAPLHIFLNIPFSINRRRDGTAFQGIFQKILSASYRWRALRIDTTSDNFEAMDKDVECKAAPLLESLNIHLGYGQKFVRQLTLHLGPTPSLKSLILHGIGLKMGDVSSAVDTLEVLQIATPSVVSKLADAFVSSGREIPRLRHLDLTLHVPPLKQKQGAAFRKYVASLTSLSLGHVQDLGRIPSLLSSPLLKELSLHNLGHNAIASFVERLRHASLVFPALHTLTLSSITASSLHQLRYLCTAFPALERLTLRNVETAPFIDLLSISECWRSVHTLTLCPVDYRDLCPMVHARIEAGCPLETLDIISTRAIDTESLSWLQEHVATVKYPKGYDYDDYDVYY</sequence>
<accession>A0AAD7EHZ4</accession>
<dbReference type="AlphaFoldDB" id="A0AAD7EHZ4"/>
<reference evidence="1" key="1">
    <citation type="submission" date="2023-03" db="EMBL/GenBank/DDBJ databases">
        <title>Massive genome expansion in bonnet fungi (Mycena s.s.) driven by repeated elements and novel gene families across ecological guilds.</title>
        <authorList>
            <consortium name="Lawrence Berkeley National Laboratory"/>
            <person name="Harder C.B."/>
            <person name="Miyauchi S."/>
            <person name="Viragh M."/>
            <person name="Kuo A."/>
            <person name="Thoen E."/>
            <person name="Andreopoulos B."/>
            <person name="Lu D."/>
            <person name="Skrede I."/>
            <person name="Drula E."/>
            <person name="Henrissat B."/>
            <person name="Morin E."/>
            <person name="Kohler A."/>
            <person name="Barry K."/>
            <person name="LaButti K."/>
            <person name="Morin E."/>
            <person name="Salamov A."/>
            <person name="Lipzen A."/>
            <person name="Mereny Z."/>
            <person name="Hegedus B."/>
            <person name="Baldrian P."/>
            <person name="Stursova M."/>
            <person name="Weitz H."/>
            <person name="Taylor A."/>
            <person name="Grigoriev I.V."/>
            <person name="Nagy L.G."/>
            <person name="Martin F."/>
            <person name="Kauserud H."/>
        </authorList>
    </citation>
    <scope>NUCLEOTIDE SEQUENCE</scope>
    <source>
        <strain evidence="1">CBHHK002</strain>
    </source>
</reference>
<dbReference type="SUPFAM" id="SSF52047">
    <property type="entry name" value="RNI-like"/>
    <property type="match status" value="1"/>
</dbReference>
<gene>
    <name evidence="1" type="ORF">DFH08DRAFT_1084722</name>
</gene>
<name>A0AAD7EHZ4_9AGAR</name>
<keyword evidence="2" id="KW-1185">Reference proteome</keyword>
<dbReference type="Proteomes" id="UP001218218">
    <property type="component" value="Unassembled WGS sequence"/>
</dbReference>
<dbReference type="EMBL" id="JARIHO010000041">
    <property type="protein sequence ID" value="KAJ7327560.1"/>
    <property type="molecule type" value="Genomic_DNA"/>
</dbReference>
<evidence type="ECO:0008006" key="3">
    <source>
        <dbReference type="Google" id="ProtNLM"/>
    </source>
</evidence>
<evidence type="ECO:0000313" key="2">
    <source>
        <dbReference type="Proteomes" id="UP001218218"/>
    </source>
</evidence>
<dbReference type="InterPro" id="IPR032675">
    <property type="entry name" value="LRR_dom_sf"/>
</dbReference>
<dbReference type="Gene3D" id="1.20.1280.50">
    <property type="match status" value="1"/>
</dbReference>
<protein>
    <recommendedName>
        <fullName evidence="3">F-box domain-containing protein</fullName>
    </recommendedName>
</protein>
<dbReference type="Gene3D" id="3.80.10.10">
    <property type="entry name" value="Ribonuclease Inhibitor"/>
    <property type="match status" value="1"/>
</dbReference>